<evidence type="ECO:0000313" key="6">
    <source>
        <dbReference type="EMBL" id="AHI44624.1"/>
    </source>
</evidence>
<dbReference type="PANTHER" id="PTHR11592">
    <property type="entry name" value="GLUTATHIONE PEROXIDASE"/>
    <property type="match status" value="1"/>
</dbReference>
<feature type="signal peptide" evidence="5">
    <location>
        <begin position="1"/>
        <end position="20"/>
    </location>
</feature>
<keyword evidence="5" id="KW-0732">Signal</keyword>
<dbReference type="InterPro" id="IPR036249">
    <property type="entry name" value="Thioredoxin-like_sf"/>
</dbReference>
<dbReference type="EMBL" id="KF802238">
    <property type="protein sequence ID" value="AHI44624.1"/>
    <property type="molecule type" value="Genomic_DNA"/>
</dbReference>
<organism evidence="6">
    <name type="scientific">Pseudoalteromonas sp. ANT506</name>
    <dbReference type="NCBI Taxonomy" id="1453039"/>
    <lineage>
        <taxon>Bacteria</taxon>
        <taxon>Pseudomonadati</taxon>
        <taxon>Pseudomonadota</taxon>
        <taxon>Gammaproteobacteria</taxon>
        <taxon>Alteromonadales</taxon>
        <taxon>Pseudoalteromonadaceae</taxon>
        <taxon>Pseudoalteromonas</taxon>
    </lineage>
</organism>
<dbReference type="AlphaFoldDB" id="W5ZSQ6"/>
<protein>
    <recommendedName>
        <fullName evidence="4">Glutathione peroxidase</fullName>
    </recommendedName>
</protein>
<evidence type="ECO:0000256" key="5">
    <source>
        <dbReference type="SAM" id="SignalP"/>
    </source>
</evidence>
<dbReference type="GO" id="GO:0004601">
    <property type="term" value="F:peroxidase activity"/>
    <property type="evidence" value="ECO:0007669"/>
    <property type="project" value="UniProtKB-KW"/>
</dbReference>
<dbReference type="PANTHER" id="PTHR11592:SF44">
    <property type="entry name" value="GLUTATHIONE PEROXIDASE"/>
    <property type="match status" value="1"/>
</dbReference>
<dbReference type="BRENDA" id="1.11.1.9">
    <property type="organism ID" value="15131"/>
</dbReference>
<keyword evidence="3 4" id="KW-0560">Oxidoreductase</keyword>
<evidence type="ECO:0000256" key="4">
    <source>
        <dbReference type="RuleBase" id="RU000499"/>
    </source>
</evidence>
<dbReference type="SMR" id="W5ZSQ6"/>
<dbReference type="GO" id="GO:0034599">
    <property type="term" value="P:cellular response to oxidative stress"/>
    <property type="evidence" value="ECO:0007669"/>
    <property type="project" value="TreeGrafter"/>
</dbReference>
<feature type="chain" id="PRO_5004876904" description="Glutathione peroxidase" evidence="5">
    <location>
        <begin position="21"/>
        <end position="194"/>
    </location>
</feature>
<accession>W5ZSQ6</accession>
<evidence type="ECO:0000256" key="3">
    <source>
        <dbReference type="ARBA" id="ARBA00023002"/>
    </source>
</evidence>
<dbReference type="Gene3D" id="3.40.30.10">
    <property type="entry name" value="Glutaredoxin"/>
    <property type="match status" value="1"/>
</dbReference>
<reference evidence="6" key="1">
    <citation type="submission" date="2013-11" db="EMBL/GenBank/DDBJ databases">
        <title>Cloning and expression of a glutathione peroxidase from psychrotrophicbacterium Pseudoalteromonas sp. ANT506 and characterization of the recombinant enzyme.</title>
        <authorList>
            <person name="Wang Q.F."/>
            <person name="Hou Y.H."/>
            <person name="Shi Y.L."/>
            <person name="Li S."/>
        </authorList>
    </citation>
    <scope>NUCLEOTIDE SEQUENCE</scope>
    <source>
        <strain evidence="6">ANT506</strain>
    </source>
</reference>
<proteinExistence type="inferred from homology"/>
<comment type="similarity">
    <text evidence="1 4">Belongs to the glutathione peroxidase family.</text>
</comment>
<dbReference type="CDD" id="cd00340">
    <property type="entry name" value="GSH_Peroxidase"/>
    <property type="match status" value="1"/>
</dbReference>
<evidence type="ECO:0000256" key="1">
    <source>
        <dbReference type="ARBA" id="ARBA00006926"/>
    </source>
</evidence>
<dbReference type="Pfam" id="PF00255">
    <property type="entry name" value="GSHPx"/>
    <property type="match status" value="1"/>
</dbReference>
<dbReference type="InterPro" id="IPR000889">
    <property type="entry name" value="Glutathione_peroxidase"/>
</dbReference>
<dbReference type="PRINTS" id="PR01011">
    <property type="entry name" value="GLUTPROXDASE"/>
</dbReference>
<dbReference type="SUPFAM" id="SSF52833">
    <property type="entry name" value="Thioredoxin-like"/>
    <property type="match status" value="1"/>
</dbReference>
<name>W5ZSQ6_9GAMM</name>
<evidence type="ECO:0000256" key="2">
    <source>
        <dbReference type="ARBA" id="ARBA00022559"/>
    </source>
</evidence>
<dbReference type="PROSITE" id="PS51355">
    <property type="entry name" value="GLUTATHIONE_PEROXID_3"/>
    <property type="match status" value="1"/>
</dbReference>
<keyword evidence="2 4" id="KW-0575">Peroxidase</keyword>
<sequence length="194" mass="21684">MIKIILLALMALLLPTLAQAPSTAVYPIKKQNNCQDRTNVTLRKLRSKEFGNPCQFENQPLLIVNISSNCGFTPQFAGLEAVYNKYKDQGLVVLGFPSDDFFQEENNEQDTAKVCFVNYGVTFTMFATSAVRGSDANPIFKHLNSQTSSPNWNFYKYLVSADRKTITRRPGSYEVCEFESEKGTSAKPATLAIN</sequence>